<dbReference type="eggNOG" id="ENOG502ZBA8">
    <property type="taxonomic scope" value="Bacteria"/>
</dbReference>
<evidence type="ECO:0008006" key="3">
    <source>
        <dbReference type="Google" id="ProtNLM"/>
    </source>
</evidence>
<protein>
    <recommendedName>
        <fullName evidence="3">Lipoprotein</fullName>
    </recommendedName>
</protein>
<evidence type="ECO:0000313" key="1">
    <source>
        <dbReference type="EMBL" id="EHQ29583.1"/>
    </source>
</evidence>
<dbReference type="Proteomes" id="UP000002774">
    <property type="component" value="Chromosome"/>
</dbReference>
<dbReference type="HOGENOM" id="CLU_660251_0_0_10"/>
<sequence length="416" mass="46849">MSRKNINYGAWLVAFSIMIAIASCKKVEYTTINNPAYVRVFNDLNYTQNYADKLAKYPDLCMIINPVLASDGTPTGGDVIADFLDKRAPYAPPYPSHSGNSTSLQNPEYPSKANVLVGPILNGFDLSSWAQMPSGKLRFMFFYRPYNEIPFFQLDRQLQQDVLLDTTLNLDAQEVYTLHVLQRDYVTKKKGVILRKETFQKLPLADTLAYVNFYNYSSKGYWQADESQKPTGGANLLRSFKSGVKDEMNIYMSIYNGQVTPVNPTNSPVITNYDRKYIGRLIRDADGSQVNPYVSFPIWVAPKADSIKTDIWQRFDFLAPGLDIMNTPYRTVGTNVNYSTYGNYAAVNCLLNGTLTTTTLTANTYFQNATMVPNMLVNIASGTLKSKTFATINTIEVINSNVYLMTVQRKYPAPTF</sequence>
<name>H1YC20_9SPHI</name>
<dbReference type="AlphaFoldDB" id="H1YC20"/>
<gene>
    <name evidence="1" type="ORF">Mucpa_5512</name>
</gene>
<organism evidence="1 2">
    <name type="scientific">Mucilaginibacter paludis DSM 18603</name>
    <dbReference type="NCBI Taxonomy" id="714943"/>
    <lineage>
        <taxon>Bacteria</taxon>
        <taxon>Pseudomonadati</taxon>
        <taxon>Bacteroidota</taxon>
        <taxon>Sphingobacteriia</taxon>
        <taxon>Sphingobacteriales</taxon>
        <taxon>Sphingobacteriaceae</taxon>
        <taxon>Mucilaginibacter</taxon>
    </lineage>
</organism>
<dbReference type="RefSeq" id="WP_008510872.1">
    <property type="nucleotide sequence ID" value="NZ_CM001403.1"/>
</dbReference>
<dbReference type="PROSITE" id="PS51257">
    <property type="entry name" value="PROKAR_LIPOPROTEIN"/>
    <property type="match status" value="1"/>
</dbReference>
<dbReference type="OrthoDB" id="616292at2"/>
<dbReference type="EMBL" id="CM001403">
    <property type="protein sequence ID" value="EHQ29583.1"/>
    <property type="molecule type" value="Genomic_DNA"/>
</dbReference>
<evidence type="ECO:0000313" key="2">
    <source>
        <dbReference type="Proteomes" id="UP000002774"/>
    </source>
</evidence>
<accession>H1YC20</accession>
<proteinExistence type="predicted"/>
<reference evidence="1" key="1">
    <citation type="submission" date="2011-09" db="EMBL/GenBank/DDBJ databases">
        <title>The permanent draft genome of Mucilaginibacter paludis DSM 18603.</title>
        <authorList>
            <consortium name="US DOE Joint Genome Institute (JGI-PGF)"/>
            <person name="Lucas S."/>
            <person name="Han J."/>
            <person name="Lapidus A."/>
            <person name="Bruce D."/>
            <person name="Goodwin L."/>
            <person name="Pitluck S."/>
            <person name="Peters L."/>
            <person name="Kyrpides N."/>
            <person name="Mavromatis K."/>
            <person name="Ivanova N."/>
            <person name="Mikhailova N."/>
            <person name="Held B."/>
            <person name="Detter J.C."/>
            <person name="Tapia R."/>
            <person name="Han C."/>
            <person name="Land M."/>
            <person name="Hauser L."/>
            <person name="Markowitz V."/>
            <person name="Cheng J.-F."/>
            <person name="Hugenholtz P."/>
            <person name="Woyke T."/>
            <person name="Wu D."/>
            <person name="Tindall B."/>
            <person name="Brambilla E."/>
            <person name="Klenk H.-P."/>
            <person name="Eisen J.A."/>
        </authorList>
    </citation>
    <scope>NUCLEOTIDE SEQUENCE [LARGE SCALE GENOMIC DNA]</scope>
    <source>
        <strain evidence="1">DSM 18603</strain>
    </source>
</reference>
<keyword evidence="2" id="KW-1185">Reference proteome</keyword>
<dbReference type="STRING" id="714943.Mucpa_5512"/>